<dbReference type="AlphaFoldDB" id="A0A6A2ZUV2"/>
<dbReference type="PANTHER" id="PTHR47158:SF1">
    <property type="entry name" value="OS08G0239000 PROTEIN"/>
    <property type="match status" value="1"/>
</dbReference>
<feature type="domain" description="Complex 1 LYR protein" evidence="1">
    <location>
        <begin position="13"/>
        <end position="47"/>
    </location>
</feature>
<dbReference type="InterPro" id="IPR008011">
    <property type="entry name" value="Complex1_LYR_dom"/>
</dbReference>
<accession>A0A6A2ZUV2</accession>
<dbReference type="PANTHER" id="PTHR47158">
    <property type="entry name" value="OS08G0239000 PROTEIN"/>
    <property type="match status" value="1"/>
</dbReference>
<comment type="caution">
    <text evidence="2">The sequence shown here is derived from an EMBL/GenBank/DDBJ whole genome shotgun (WGS) entry which is preliminary data.</text>
</comment>
<dbReference type="Pfam" id="PF05347">
    <property type="entry name" value="Complex1_LYR"/>
    <property type="match status" value="1"/>
</dbReference>
<protein>
    <submittedName>
        <fullName evidence="2">ADIPOR-like receptor IZH1-like isoform 1</fullName>
    </submittedName>
</protein>
<evidence type="ECO:0000313" key="2">
    <source>
        <dbReference type="EMBL" id="KAE8695059.1"/>
    </source>
</evidence>
<evidence type="ECO:0000313" key="3">
    <source>
        <dbReference type="Proteomes" id="UP000436088"/>
    </source>
</evidence>
<reference evidence="2" key="1">
    <citation type="submission" date="2019-09" db="EMBL/GenBank/DDBJ databases">
        <title>Draft genome information of white flower Hibiscus syriacus.</title>
        <authorList>
            <person name="Kim Y.-M."/>
        </authorList>
    </citation>
    <scope>NUCLEOTIDE SEQUENCE [LARGE SCALE GENOMIC DNA]</scope>
    <source>
        <strain evidence="2">YM2019G1</strain>
    </source>
</reference>
<dbReference type="Proteomes" id="UP000436088">
    <property type="component" value="Unassembled WGS sequence"/>
</dbReference>
<dbReference type="EMBL" id="VEPZ02001096">
    <property type="protein sequence ID" value="KAE8695059.1"/>
    <property type="molecule type" value="Genomic_DNA"/>
</dbReference>
<evidence type="ECO:0000259" key="1">
    <source>
        <dbReference type="Pfam" id="PF05347"/>
    </source>
</evidence>
<keyword evidence="3" id="KW-1185">Reference proteome</keyword>
<proteinExistence type="predicted"/>
<sequence>MAASGAGLPMRSEVLQLYRSRLRVGRQFSDYNVREYSKRRTMDAFETTRT</sequence>
<gene>
    <name evidence="2" type="ORF">F3Y22_tig00110745pilonHSYRG00189</name>
</gene>
<name>A0A6A2ZUV2_HIBSY</name>
<organism evidence="2 3">
    <name type="scientific">Hibiscus syriacus</name>
    <name type="common">Rose of Sharon</name>
    <dbReference type="NCBI Taxonomy" id="106335"/>
    <lineage>
        <taxon>Eukaryota</taxon>
        <taxon>Viridiplantae</taxon>
        <taxon>Streptophyta</taxon>
        <taxon>Embryophyta</taxon>
        <taxon>Tracheophyta</taxon>
        <taxon>Spermatophyta</taxon>
        <taxon>Magnoliopsida</taxon>
        <taxon>eudicotyledons</taxon>
        <taxon>Gunneridae</taxon>
        <taxon>Pentapetalae</taxon>
        <taxon>rosids</taxon>
        <taxon>malvids</taxon>
        <taxon>Malvales</taxon>
        <taxon>Malvaceae</taxon>
        <taxon>Malvoideae</taxon>
        <taxon>Hibiscus</taxon>
    </lineage>
</organism>